<evidence type="ECO:0000256" key="1">
    <source>
        <dbReference type="SAM" id="SignalP"/>
    </source>
</evidence>
<dbReference type="OrthoDB" id="9848561at2"/>
<comment type="caution">
    <text evidence="2">The sequence shown here is derived from an EMBL/GenBank/DDBJ whole genome shotgun (WGS) entry which is preliminary data.</text>
</comment>
<reference evidence="2 3" key="1">
    <citation type="submission" date="2016-03" db="EMBL/GenBank/DDBJ databases">
        <authorList>
            <person name="Ploux O."/>
        </authorList>
    </citation>
    <scope>NUCLEOTIDE SEQUENCE [LARGE SCALE GENOMIC DNA]</scope>
    <source>
        <strain evidence="2 3">BER2</strain>
    </source>
</reference>
<sequence length="100" mass="11261">MKILLASLLLMASSSALALESHYGQVSRSGHVWHCSLSNQSDETLSMKYVEFGFSRLGSKGEDLEVRKQIDEQVYPGETLTSSVRESRAHGAYFCRFWAR</sequence>
<feature type="chain" id="PRO_5007572604" evidence="1">
    <location>
        <begin position="19"/>
        <end position="100"/>
    </location>
</feature>
<dbReference type="EMBL" id="LUKF01000014">
    <property type="protein sequence ID" value="KYG63320.1"/>
    <property type="molecule type" value="Genomic_DNA"/>
</dbReference>
<dbReference type="Proteomes" id="UP000075391">
    <property type="component" value="Unassembled WGS sequence"/>
</dbReference>
<organism evidence="2 3">
    <name type="scientific">Bdellovibrio bacteriovorus</name>
    <dbReference type="NCBI Taxonomy" id="959"/>
    <lineage>
        <taxon>Bacteria</taxon>
        <taxon>Pseudomonadati</taxon>
        <taxon>Bdellovibrionota</taxon>
        <taxon>Bdellovibrionia</taxon>
        <taxon>Bdellovibrionales</taxon>
        <taxon>Pseudobdellovibrionaceae</taxon>
        <taxon>Bdellovibrio</taxon>
    </lineage>
</organism>
<accession>A0A150WI73</accession>
<proteinExistence type="predicted"/>
<evidence type="ECO:0000313" key="2">
    <source>
        <dbReference type="EMBL" id="KYG63320.1"/>
    </source>
</evidence>
<gene>
    <name evidence="2" type="ORF">AZI85_04620</name>
</gene>
<keyword evidence="1" id="KW-0732">Signal</keyword>
<evidence type="ECO:0000313" key="3">
    <source>
        <dbReference type="Proteomes" id="UP000075391"/>
    </source>
</evidence>
<dbReference type="AlphaFoldDB" id="A0A150WI73"/>
<dbReference type="RefSeq" id="WP_063243682.1">
    <property type="nucleotide sequence ID" value="NZ_LUKF01000014.1"/>
</dbReference>
<protein>
    <submittedName>
        <fullName evidence="2">Uncharacterized protein</fullName>
    </submittedName>
</protein>
<name>A0A150WI73_BDEBC</name>
<feature type="signal peptide" evidence="1">
    <location>
        <begin position="1"/>
        <end position="18"/>
    </location>
</feature>